<feature type="domain" description="Protein kinase" evidence="14">
    <location>
        <begin position="19"/>
        <end position="276"/>
    </location>
</feature>
<evidence type="ECO:0000256" key="5">
    <source>
        <dbReference type="ARBA" id="ARBA00022741"/>
    </source>
</evidence>
<dbReference type="InterPro" id="IPR011009">
    <property type="entry name" value="Kinase-like_dom_sf"/>
</dbReference>
<dbReference type="FunFam" id="1.10.510.10:FF:000571">
    <property type="entry name" value="Maternal embryonic leucine zipper kinase"/>
    <property type="match status" value="1"/>
</dbReference>
<dbReference type="SUPFAM" id="SSF56112">
    <property type="entry name" value="Protein kinase-like (PK-like)"/>
    <property type="match status" value="1"/>
</dbReference>
<dbReference type="PANTHER" id="PTHR43895:SF33">
    <property type="entry name" value="PROTEIN KINASE DOMAIN-CONTAINING PROTEIN"/>
    <property type="match status" value="1"/>
</dbReference>
<dbReference type="InterPro" id="IPR018451">
    <property type="entry name" value="NAF/FISL_domain"/>
</dbReference>
<dbReference type="GO" id="GO:0004674">
    <property type="term" value="F:protein serine/threonine kinase activity"/>
    <property type="evidence" value="ECO:0007669"/>
    <property type="project" value="UniProtKB-KW"/>
</dbReference>
<dbReference type="OrthoDB" id="193931at2759"/>
<name>A0A7I8K4S0_SPIIN</name>
<evidence type="ECO:0000256" key="12">
    <source>
        <dbReference type="PROSITE-ProRule" id="PRU10141"/>
    </source>
</evidence>
<keyword evidence="5 12" id="KW-0547">Nucleotide-binding</keyword>
<dbReference type="Gene3D" id="3.30.310.80">
    <property type="entry name" value="Kinase associated domain 1, KA1"/>
    <property type="match status" value="1"/>
</dbReference>
<keyword evidence="7 12" id="KW-0067">ATP-binding</keyword>
<dbReference type="PANTHER" id="PTHR43895">
    <property type="entry name" value="CALCIUM/CALMODULIN-DEPENDENT PROTEIN KINASE KINASE-RELATED"/>
    <property type="match status" value="1"/>
</dbReference>
<sequence length="391" mass="41371">MEAGPPSKAVAPPALLGKYELGRLLGRGTFAKVYYAQAVDGGGAAVAVKVIEKASVAASMQHRVLREISAMSRLQHHPNVLRLHEVMATRSKIFLVMELAAGGDLLSVVSRRGRLPEAAAHHYFRQLVSALRFCHARGVAHRDLKLANLLIDGAGYLKVSDFGLSSLAEQRHGGDGLLRTACGSPSYAAPEVVQRGGYDGARADAWSCGVVLYAMLAGRLPFDDGNLAVMYRKIYNGEYQFPAWFSPAAKRVISGLLDPDPETRLPLDALQELPWCKEFSAPDSGGVVFSGDGGAAPAAPINAFDIISLSSGLNLSRLFEQGTTKSFTSAGGALATILGRIAGEEEQSEFGKAPPEGVAAVPELKPPGGGWRVFEGFPWSGPRDMVSGCAG</sequence>
<keyword evidence="17" id="KW-1185">Reference proteome</keyword>
<evidence type="ECO:0000256" key="1">
    <source>
        <dbReference type="ARBA" id="ARBA00006234"/>
    </source>
</evidence>
<dbReference type="AlphaFoldDB" id="A0A7I8K4S0"/>
<dbReference type="GO" id="GO:0007165">
    <property type="term" value="P:signal transduction"/>
    <property type="evidence" value="ECO:0007669"/>
    <property type="project" value="InterPro"/>
</dbReference>
<evidence type="ECO:0000259" key="14">
    <source>
        <dbReference type="PROSITE" id="PS50011"/>
    </source>
</evidence>
<evidence type="ECO:0000256" key="8">
    <source>
        <dbReference type="ARBA" id="ARBA00023211"/>
    </source>
</evidence>
<proteinExistence type="inferred from homology"/>
<keyword evidence="4" id="KW-0808">Transferase</keyword>
<keyword evidence="8" id="KW-0464">Manganese</keyword>
<organism evidence="16 17">
    <name type="scientific">Spirodela intermedia</name>
    <name type="common">Intermediate duckweed</name>
    <dbReference type="NCBI Taxonomy" id="51605"/>
    <lineage>
        <taxon>Eukaryota</taxon>
        <taxon>Viridiplantae</taxon>
        <taxon>Streptophyta</taxon>
        <taxon>Embryophyta</taxon>
        <taxon>Tracheophyta</taxon>
        <taxon>Spermatophyta</taxon>
        <taxon>Magnoliopsida</taxon>
        <taxon>Liliopsida</taxon>
        <taxon>Araceae</taxon>
        <taxon>Lemnoideae</taxon>
        <taxon>Spirodela</taxon>
    </lineage>
</organism>
<dbReference type="Proteomes" id="UP000663760">
    <property type="component" value="Chromosome 2"/>
</dbReference>
<evidence type="ECO:0000313" key="16">
    <source>
        <dbReference type="EMBL" id="CAA7392012.1"/>
    </source>
</evidence>
<dbReference type="PROSITE" id="PS00108">
    <property type="entry name" value="PROTEIN_KINASE_ST"/>
    <property type="match status" value="1"/>
</dbReference>
<dbReference type="SMART" id="SM00220">
    <property type="entry name" value="S_TKc"/>
    <property type="match status" value="1"/>
</dbReference>
<dbReference type="PROSITE" id="PS50011">
    <property type="entry name" value="PROTEIN_KINASE_DOM"/>
    <property type="match status" value="1"/>
</dbReference>
<feature type="domain" description="NAF" evidence="15">
    <location>
        <begin position="296"/>
        <end position="320"/>
    </location>
</feature>
<comment type="catalytic activity">
    <reaction evidence="10">
        <text>L-seryl-[protein] + ATP = O-phospho-L-seryl-[protein] + ADP + H(+)</text>
        <dbReference type="Rhea" id="RHEA:17989"/>
        <dbReference type="Rhea" id="RHEA-COMP:9863"/>
        <dbReference type="Rhea" id="RHEA-COMP:11604"/>
        <dbReference type="ChEBI" id="CHEBI:15378"/>
        <dbReference type="ChEBI" id="CHEBI:29999"/>
        <dbReference type="ChEBI" id="CHEBI:30616"/>
        <dbReference type="ChEBI" id="CHEBI:83421"/>
        <dbReference type="ChEBI" id="CHEBI:456216"/>
        <dbReference type="EC" id="2.7.11.1"/>
    </reaction>
</comment>
<evidence type="ECO:0000256" key="7">
    <source>
        <dbReference type="ARBA" id="ARBA00022840"/>
    </source>
</evidence>
<dbReference type="EC" id="2.7.11.1" evidence="2"/>
<dbReference type="GO" id="GO:0005524">
    <property type="term" value="F:ATP binding"/>
    <property type="evidence" value="ECO:0007669"/>
    <property type="project" value="UniProtKB-UniRule"/>
</dbReference>
<keyword evidence="6" id="KW-0418">Kinase</keyword>
<dbReference type="PROSITE" id="PS50816">
    <property type="entry name" value="NAF"/>
    <property type="match status" value="1"/>
</dbReference>
<protein>
    <recommendedName>
        <fullName evidence="2">non-specific serine/threonine protein kinase</fullName>
        <ecNumber evidence="2">2.7.11.1</ecNumber>
    </recommendedName>
</protein>
<gene>
    <name evidence="16" type="ORF">SI8410_02003202</name>
</gene>
<dbReference type="FunFam" id="3.30.200.20:FF:000042">
    <property type="entry name" value="Aurora kinase A"/>
    <property type="match status" value="1"/>
</dbReference>
<evidence type="ECO:0000256" key="11">
    <source>
        <dbReference type="ARBA" id="ARBA00058225"/>
    </source>
</evidence>
<reference evidence="16" key="1">
    <citation type="submission" date="2020-02" db="EMBL/GenBank/DDBJ databases">
        <authorList>
            <person name="Scholz U."/>
            <person name="Mascher M."/>
            <person name="Fiebig A."/>
        </authorList>
    </citation>
    <scope>NUCLEOTIDE SEQUENCE</scope>
</reference>
<evidence type="ECO:0000256" key="13">
    <source>
        <dbReference type="RuleBase" id="RU000304"/>
    </source>
</evidence>
<feature type="binding site" evidence="12">
    <location>
        <position position="49"/>
    </location>
    <ligand>
        <name>ATP</name>
        <dbReference type="ChEBI" id="CHEBI:30616"/>
    </ligand>
</feature>
<evidence type="ECO:0000256" key="9">
    <source>
        <dbReference type="ARBA" id="ARBA00047899"/>
    </source>
</evidence>
<dbReference type="PROSITE" id="PS00107">
    <property type="entry name" value="PROTEIN_KINASE_ATP"/>
    <property type="match status" value="1"/>
</dbReference>
<evidence type="ECO:0000256" key="2">
    <source>
        <dbReference type="ARBA" id="ARBA00012513"/>
    </source>
</evidence>
<comment type="function">
    <text evidence="11">CIPK serine-threonine protein kinases interact with CBL proteins. Binding of a CBL protein to the regulatory NAF domain of CIPK protein lead to the activation of the kinase in a calcium-dependent manner.</text>
</comment>
<evidence type="ECO:0000313" key="17">
    <source>
        <dbReference type="Proteomes" id="UP000663760"/>
    </source>
</evidence>
<keyword evidence="3 13" id="KW-0723">Serine/threonine-protein kinase</keyword>
<dbReference type="InterPro" id="IPR008271">
    <property type="entry name" value="Ser/Thr_kinase_AS"/>
</dbReference>
<comment type="similarity">
    <text evidence="1">Belongs to the protein kinase superfamily. CAMK Ser/Thr protein kinase family. SNF1 subfamily.</text>
</comment>
<dbReference type="InterPro" id="IPR000719">
    <property type="entry name" value="Prot_kinase_dom"/>
</dbReference>
<accession>A0A7I8K4S0</accession>
<evidence type="ECO:0000256" key="3">
    <source>
        <dbReference type="ARBA" id="ARBA00022527"/>
    </source>
</evidence>
<evidence type="ECO:0000256" key="4">
    <source>
        <dbReference type="ARBA" id="ARBA00022679"/>
    </source>
</evidence>
<dbReference type="InterPro" id="IPR017441">
    <property type="entry name" value="Protein_kinase_ATP_BS"/>
</dbReference>
<dbReference type="InterPro" id="IPR004041">
    <property type="entry name" value="NAF_dom"/>
</dbReference>
<evidence type="ECO:0000259" key="15">
    <source>
        <dbReference type="PROSITE" id="PS50816"/>
    </source>
</evidence>
<dbReference type="Gene3D" id="1.10.510.10">
    <property type="entry name" value="Transferase(Phosphotransferase) domain 1"/>
    <property type="match status" value="1"/>
</dbReference>
<dbReference type="Pfam" id="PF03822">
    <property type="entry name" value="NAF"/>
    <property type="match status" value="1"/>
</dbReference>
<evidence type="ECO:0000256" key="10">
    <source>
        <dbReference type="ARBA" id="ARBA00048679"/>
    </source>
</evidence>
<comment type="catalytic activity">
    <reaction evidence="9">
        <text>L-threonyl-[protein] + ATP = O-phospho-L-threonyl-[protein] + ADP + H(+)</text>
        <dbReference type="Rhea" id="RHEA:46608"/>
        <dbReference type="Rhea" id="RHEA-COMP:11060"/>
        <dbReference type="Rhea" id="RHEA-COMP:11605"/>
        <dbReference type="ChEBI" id="CHEBI:15378"/>
        <dbReference type="ChEBI" id="CHEBI:30013"/>
        <dbReference type="ChEBI" id="CHEBI:30616"/>
        <dbReference type="ChEBI" id="CHEBI:61977"/>
        <dbReference type="ChEBI" id="CHEBI:456216"/>
        <dbReference type="EC" id="2.7.11.1"/>
    </reaction>
</comment>
<dbReference type="Pfam" id="PF00069">
    <property type="entry name" value="Pkinase"/>
    <property type="match status" value="1"/>
</dbReference>
<evidence type="ECO:0000256" key="6">
    <source>
        <dbReference type="ARBA" id="ARBA00022777"/>
    </source>
</evidence>
<dbReference type="EMBL" id="LR746265">
    <property type="protein sequence ID" value="CAA7392012.1"/>
    <property type="molecule type" value="Genomic_DNA"/>
</dbReference>